<dbReference type="Pfam" id="PF13593">
    <property type="entry name" value="SBF_like"/>
    <property type="match status" value="1"/>
</dbReference>
<feature type="transmembrane region" description="Helical" evidence="1">
    <location>
        <begin position="207"/>
        <end position="228"/>
    </location>
</feature>
<evidence type="ECO:0000313" key="3">
    <source>
        <dbReference type="Proteomes" id="UP001302429"/>
    </source>
</evidence>
<dbReference type="Proteomes" id="UP001302429">
    <property type="component" value="Chromosome"/>
</dbReference>
<feature type="transmembrane region" description="Helical" evidence="1">
    <location>
        <begin position="131"/>
        <end position="155"/>
    </location>
</feature>
<dbReference type="InterPro" id="IPR038770">
    <property type="entry name" value="Na+/solute_symporter_sf"/>
</dbReference>
<dbReference type="InterPro" id="IPR016833">
    <property type="entry name" value="Put_Na-Bile_cotransptr"/>
</dbReference>
<dbReference type="AlphaFoldDB" id="A0AA97I2U3"/>
<feature type="transmembrane region" description="Helical" evidence="1">
    <location>
        <begin position="267"/>
        <end position="290"/>
    </location>
</feature>
<protein>
    <submittedName>
        <fullName evidence="2">Bile acid:sodium symporter family protein</fullName>
    </submittedName>
</protein>
<dbReference type="PANTHER" id="PTHR18640:SF5">
    <property type="entry name" value="SODIUM_BILE ACID COTRANSPORTER 7"/>
    <property type="match status" value="1"/>
</dbReference>
<reference evidence="2 3" key="1">
    <citation type="submission" date="2023-10" db="EMBL/GenBank/DDBJ databases">
        <title>Complete genome sequence of a Sphingomonadaceae bacterium.</title>
        <authorList>
            <person name="Yan C."/>
        </authorList>
    </citation>
    <scope>NUCLEOTIDE SEQUENCE [LARGE SCALE GENOMIC DNA]</scope>
    <source>
        <strain evidence="2 3">SCSIO 66989</strain>
    </source>
</reference>
<proteinExistence type="predicted"/>
<feature type="transmembrane region" description="Helical" evidence="1">
    <location>
        <begin position="97"/>
        <end position="119"/>
    </location>
</feature>
<keyword evidence="1" id="KW-0812">Transmembrane</keyword>
<gene>
    <name evidence="2" type="ORF">RB602_04950</name>
</gene>
<accession>A0AA97I2U3</accession>
<dbReference type="GO" id="GO:0005886">
    <property type="term" value="C:plasma membrane"/>
    <property type="evidence" value="ECO:0007669"/>
    <property type="project" value="TreeGrafter"/>
</dbReference>
<keyword evidence="1" id="KW-0472">Membrane</keyword>
<dbReference type="KEGG" id="acoa:RB602_04950"/>
<dbReference type="PANTHER" id="PTHR18640">
    <property type="entry name" value="SOLUTE CARRIER FAMILY 10 MEMBER 7"/>
    <property type="match status" value="1"/>
</dbReference>
<feature type="transmembrane region" description="Helical" evidence="1">
    <location>
        <begin position="234"/>
        <end position="255"/>
    </location>
</feature>
<keyword evidence="1" id="KW-1133">Transmembrane helix</keyword>
<feature type="transmembrane region" description="Helical" evidence="1">
    <location>
        <begin position="31"/>
        <end position="49"/>
    </location>
</feature>
<organism evidence="2 3">
    <name type="scientific">Alterisphingorhabdus coralli</name>
    <dbReference type="NCBI Taxonomy" id="3071408"/>
    <lineage>
        <taxon>Bacteria</taxon>
        <taxon>Pseudomonadati</taxon>
        <taxon>Pseudomonadota</taxon>
        <taxon>Alphaproteobacteria</taxon>
        <taxon>Sphingomonadales</taxon>
        <taxon>Sphingomonadaceae</taxon>
        <taxon>Alterisphingorhabdus (ex Yan et al. 2024)</taxon>
    </lineage>
</organism>
<sequence>MNWAALIPDRFVMVLFGTIIFASFVPLRGQAAEIGSTVSAAAIFLLFLLHGLRLPRAEVVQAIRDWRLQAIIALFVFAFMPLVGLSASWTMQGQLPAGLVTGLIFVGLLPSTVQSAISYSSLAGGNIAASVVASALLNLAAIIITPLLVILTIGLGSGDSGAANGGALVGKIMLILLLPFCLGQLLQGWFGAWAKERKTLLGFMDKSAIATAVYVAFSSAVAGGLWQTVSATELALLCGVVMVMLLLAFGGSWLLGGALKLARKDRISMMFSGSHKSIATGAPMAALIFAGPEAGMVILPALIYHQIQLIISAPLANRLQRPVLRSAT</sequence>
<dbReference type="PIRSF" id="PIRSF026166">
    <property type="entry name" value="UCP026166"/>
    <property type="match status" value="1"/>
</dbReference>
<dbReference type="EMBL" id="CP136594">
    <property type="protein sequence ID" value="WOE76070.1"/>
    <property type="molecule type" value="Genomic_DNA"/>
</dbReference>
<dbReference type="Gene3D" id="1.20.1530.20">
    <property type="match status" value="1"/>
</dbReference>
<evidence type="ECO:0000313" key="2">
    <source>
        <dbReference type="EMBL" id="WOE76070.1"/>
    </source>
</evidence>
<evidence type="ECO:0000256" key="1">
    <source>
        <dbReference type="SAM" id="Phobius"/>
    </source>
</evidence>
<feature type="transmembrane region" description="Helical" evidence="1">
    <location>
        <begin position="167"/>
        <end position="186"/>
    </location>
</feature>
<feature type="transmembrane region" description="Helical" evidence="1">
    <location>
        <begin position="7"/>
        <end position="25"/>
    </location>
</feature>
<keyword evidence="3" id="KW-1185">Reference proteome</keyword>
<name>A0AA97I2U3_9SPHN</name>
<dbReference type="RefSeq" id="WP_317083506.1">
    <property type="nucleotide sequence ID" value="NZ_CP136594.1"/>
</dbReference>
<feature type="transmembrane region" description="Helical" evidence="1">
    <location>
        <begin position="70"/>
        <end position="91"/>
    </location>
</feature>